<sequence>MEEWCGYYNEGLSYYKTTVGGIRKGKKLGSAVYYNLIGLSLESFLTAAMMKDGFLPEHSSISYMIRELKKKYDVPESFTDESRFFNRFMNMCSLEVLEMKEPDEQDLLRLVDFLEQVKAWTETLLEVPRHEESAK</sequence>
<dbReference type="RefSeq" id="WP_107823080.1">
    <property type="nucleotide sequence ID" value="NZ_OY782574.1"/>
</dbReference>
<dbReference type="Proteomes" id="UP000243525">
    <property type="component" value="Unassembled WGS sequence"/>
</dbReference>
<name>A0A2T5BZK1_9BACT</name>
<protein>
    <recommendedName>
        <fullName evidence="3">HEPN domain-containing protein</fullName>
    </recommendedName>
</protein>
<evidence type="ECO:0000313" key="2">
    <source>
        <dbReference type="Proteomes" id="UP000243525"/>
    </source>
</evidence>
<evidence type="ECO:0000313" key="1">
    <source>
        <dbReference type="EMBL" id="PTN07719.1"/>
    </source>
</evidence>
<dbReference type="OrthoDB" id="1120659at2"/>
<dbReference type="AlphaFoldDB" id="A0A2T5BZK1"/>
<evidence type="ECO:0008006" key="3">
    <source>
        <dbReference type="Google" id="ProtNLM"/>
    </source>
</evidence>
<proteinExistence type="predicted"/>
<organism evidence="1 2">
    <name type="scientific">Mangrovibacterium marinum</name>
    <dbReference type="NCBI Taxonomy" id="1639118"/>
    <lineage>
        <taxon>Bacteria</taxon>
        <taxon>Pseudomonadati</taxon>
        <taxon>Bacteroidota</taxon>
        <taxon>Bacteroidia</taxon>
        <taxon>Marinilabiliales</taxon>
        <taxon>Prolixibacteraceae</taxon>
        <taxon>Mangrovibacterium</taxon>
    </lineage>
</organism>
<reference evidence="1 2" key="1">
    <citation type="submission" date="2018-04" db="EMBL/GenBank/DDBJ databases">
        <title>Genomic Encyclopedia of Archaeal and Bacterial Type Strains, Phase II (KMG-II): from individual species to whole genera.</title>
        <authorList>
            <person name="Goeker M."/>
        </authorList>
    </citation>
    <scope>NUCLEOTIDE SEQUENCE [LARGE SCALE GENOMIC DNA]</scope>
    <source>
        <strain evidence="1 2">DSM 28823</strain>
    </source>
</reference>
<comment type="caution">
    <text evidence="1">The sequence shown here is derived from an EMBL/GenBank/DDBJ whole genome shotgun (WGS) entry which is preliminary data.</text>
</comment>
<gene>
    <name evidence="1" type="ORF">C8N47_11462</name>
</gene>
<dbReference type="EMBL" id="QAAD01000014">
    <property type="protein sequence ID" value="PTN07719.1"/>
    <property type="molecule type" value="Genomic_DNA"/>
</dbReference>
<keyword evidence="2" id="KW-1185">Reference proteome</keyword>
<accession>A0A2T5BZK1</accession>